<sequence length="976" mass="105656">MFAPVPFVMVATVIVTTLYISILCTVSATDPVHVSVLKELLQNVGGQTKLPSWIGDDPCASPSWDHIECKGDSVVGIQLQNLNLQGQLPASINQIKTLQSIALQGNNFTGPLPSFSGLSRLQTAYLSFQSFTYIPSDFFQGLSSLTLFSIDNSQLNVSSGGWSLPEDVADLQKLSSLSLTSTHLTGSIPSFLANLPSLQSLHLAYNYLSGTIPPTFSSANFISLQLNNQLGPTPLSGSIAPFGSIQSLSELWLQVNAFSGPIPTSLGELVSLRDVRLNDNQLVGPIPSTFSTSTALSTFFVQHNHLNGALPEIPSLSQANYTYEGNGFCSEKPGAACGEEVDALLGFLGGVGYPMDLVTSWTGNDACTWIGITCDPFTKAVVTINLPHRHLVGSISPTIANLTSLQNLILNDNNLTGVIPSVPFLRSLRHVALQNNNLSGAIPRFPPGADVDVSGNPNLGKLTSSPSGSSDKSNQSPFPTEMHGPPSSNNLPSNPSSLSPPIDSLEVQHLSRKHSIIGAIVGGITGGICMASLAIILLVFIAKKRKRYNRVRSPNSTVLIHPSGLLDDPEILRFTVSNRSIELGETSQAGSTRSRTGNNMQVVEAGNLLISIEVLRNVTDSFSQKNVVGKGGFGVVYKGELDDGTKIAVKRMEASVINSKGLEEFQSEIAVLTKVRHRHLVSLLGYCIHENERLLVYEFMPLGPLSQHLFEYAKLRLPPLNITRRFSIALDVARGMEYLHSLAHEASFIHRDLKSSNILLGDDYRAKVSDFGLVRLASDDKSSIQTRLAGTFGYLAPEYAETGRVTTKSDVFSFGVVLMELITGRKALDITAAEESVHLVAWFRRICSASDDFRAAIDSTIEITDESFQSLRIMAEFAKHCTNREPWQRPDMGHAVNVLSPLVEKWKPVEIDGEEAIGIDLDMTLPQALRKWQAYESTAASLESGYLTHSNLDSTTNSMPSRPADFAVSFMSSDGR</sequence>
<accession>A0A8T2RXZ5</accession>
<dbReference type="InterPro" id="IPR052422">
    <property type="entry name" value="Auxin_Ser/Thr_Kinase"/>
</dbReference>
<reference evidence="22" key="1">
    <citation type="submission" date="2021-08" db="EMBL/GenBank/DDBJ databases">
        <title>WGS assembly of Ceratopteris richardii.</title>
        <authorList>
            <person name="Marchant D.B."/>
            <person name="Chen G."/>
            <person name="Jenkins J."/>
            <person name="Shu S."/>
            <person name="Leebens-Mack J."/>
            <person name="Grimwood J."/>
            <person name="Schmutz J."/>
            <person name="Soltis P."/>
            <person name="Soltis D."/>
            <person name="Chen Z.-H."/>
        </authorList>
    </citation>
    <scope>NUCLEOTIDE SEQUENCE</scope>
    <source>
        <strain evidence="22">Whitten #5841</strain>
        <tissue evidence="22">Leaf</tissue>
    </source>
</reference>
<dbReference type="GO" id="GO:0004674">
    <property type="term" value="F:protein serine/threonine kinase activity"/>
    <property type="evidence" value="ECO:0007669"/>
    <property type="project" value="UniProtKB-KW"/>
</dbReference>
<organism evidence="22 23">
    <name type="scientific">Ceratopteris richardii</name>
    <name type="common">Triangle waterfern</name>
    <dbReference type="NCBI Taxonomy" id="49495"/>
    <lineage>
        <taxon>Eukaryota</taxon>
        <taxon>Viridiplantae</taxon>
        <taxon>Streptophyta</taxon>
        <taxon>Embryophyta</taxon>
        <taxon>Tracheophyta</taxon>
        <taxon>Polypodiopsida</taxon>
        <taxon>Polypodiidae</taxon>
        <taxon>Polypodiales</taxon>
        <taxon>Pteridineae</taxon>
        <taxon>Pteridaceae</taxon>
        <taxon>Parkerioideae</taxon>
        <taxon>Ceratopteris</taxon>
    </lineage>
</organism>
<evidence type="ECO:0000259" key="21">
    <source>
        <dbReference type="PROSITE" id="PS50011"/>
    </source>
</evidence>
<dbReference type="Pfam" id="PF07714">
    <property type="entry name" value="PK_Tyr_Ser-Thr"/>
    <property type="match status" value="1"/>
</dbReference>
<dbReference type="Gene3D" id="1.10.510.10">
    <property type="entry name" value="Transferase(Phosphotransferase) domain 1"/>
    <property type="match status" value="1"/>
</dbReference>
<evidence type="ECO:0000313" key="22">
    <source>
        <dbReference type="EMBL" id="KAH7300477.1"/>
    </source>
</evidence>
<comment type="subcellular location">
    <subcellularLocation>
        <location evidence="1">Cell membrane</location>
        <topology evidence="1">Single-pass membrane protein</topology>
    </subcellularLocation>
</comment>
<evidence type="ECO:0000256" key="19">
    <source>
        <dbReference type="SAM" id="MobiDB-lite"/>
    </source>
</evidence>
<evidence type="ECO:0000256" key="14">
    <source>
        <dbReference type="ARBA" id="ARBA00023136"/>
    </source>
</evidence>
<feature type="region of interest" description="Disordered" evidence="19">
    <location>
        <begin position="446"/>
        <end position="502"/>
    </location>
</feature>
<gene>
    <name evidence="22" type="ORF">KP509_24G064100</name>
</gene>
<evidence type="ECO:0000256" key="16">
    <source>
        <dbReference type="ARBA" id="ARBA00023170"/>
    </source>
</evidence>
<dbReference type="SMART" id="SM00220">
    <property type="entry name" value="S_TKc"/>
    <property type="match status" value="1"/>
</dbReference>
<evidence type="ECO:0000313" key="23">
    <source>
        <dbReference type="Proteomes" id="UP000825935"/>
    </source>
</evidence>
<evidence type="ECO:0000256" key="11">
    <source>
        <dbReference type="ARBA" id="ARBA00022777"/>
    </source>
</evidence>
<dbReference type="InterPro" id="IPR000719">
    <property type="entry name" value="Prot_kinase_dom"/>
</dbReference>
<dbReference type="EMBL" id="CM035429">
    <property type="protein sequence ID" value="KAH7300476.1"/>
    <property type="molecule type" value="Genomic_DNA"/>
</dbReference>
<dbReference type="OMA" id="HMSFIHR"/>
<dbReference type="InterPro" id="IPR008271">
    <property type="entry name" value="Ser/Thr_kinase_AS"/>
</dbReference>
<keyword evidence="11" id="KW-0418">Kinase</keyword>
<dbReference type="InterPro" id="IPR011009">
    <property type="entry name" value="Kinase-like_dom_sf"/>
</dbReference>
<dbReference type="PROSITE" id="PS50011">
    <property type="entry name" value="PROTEIN_KINASE_DOM"/>
    <property type="match status" value="1"/>
</dbReference>
<keyword evidence="9" id="KW-0677">Repeat</keyword>
<dbReference type="Pfam" id="PF00560">
    <property type="entry name" value="LRR_1"/>
    <property type="match status" value="1"/>
</dbReference>
<keyword evidence="5" id="KW-0433">Leucine-rich repeat</keyword>
<keyword evidence="23" id="KW-1185">Reference proteome</keyword>
<protein>
    <recommendedName>
        <fullName evidence="21">Protein kinase domain-containing protein</fullName>
    </recommendedName>
</protein>
<keyword evidence="8" id="KW-0732">Signal</keyword>
<evidence type="ECO:0000256" key="12">
    <source>
        <dbReference type="ARBA" id="ARBA00022840"/>
    </source>
</evidence>
<proteinExistence type="inferred from homology"/>
<dbReference type="FunFam" id="3.30.200.20:FF:000226">
    <property type="entry name" value="receptor protein kinase TMK1"/>
    <property type="match status" value="1"/>
</dbReference>
<evidence type="ECO:0000256" key="15">
    <source>
        <dbReference type="ARBA" id="ARBA00023157"/>
    </source>
</evidence>
<dbReference type="GO" id="GO:0005524">
    <property type="term" value="F:ATP binding"/>
    <property type="evidence" value="ECO:0007669"/>
    <property type="project" value="UniProtKB-UniRule"/>
</dbReference>
<dbReference type="InterPro" id="IPR017441">
    <property type="entry name" value="Protein_kinase_ATP_BS"/>
</dbReference>
<evidence type="ECO:0000256" key="10">
    <source>
        <dbReference type="ARBA" id="ARBA00022741"/>
    </source>
</evidence>
<dbReference type="PANTHER" id="PTHR47986">
    <property type="entry name" value="OSJNBA0070M12.3 PROTEIN"/>
    <property type="match status" value="1"/>
</dbReference>
<dbReference type="InterPro" id="IPR032675">
    <property type="entry name" value="LRR_dom_sf"/>
</dbReference>
<dbReference type="PROSITE" id="PS00107">
    <property type="entry name" value="PROTEIN_KINASE_ATP"/>
    <property type="match status" value="1"/>
</dbReference>
<evidence type="ECO:0000256" key="7">
    <source>
        <dbReference type="ARBA" id="ARBA00022692"/>
    </source>
</evidence>
<dbReference type="FunFam" id="3.80.10.10:FF:000129">
    <property type="entry name" value="Leucine-rich repeat receptor-like kinase"/>
    <property type="match status" value="1"/>
</dbReference>
<evidence type="ECO:0000256" key="6">
    <source>
        <dbReference type="ARBA" id="ARBA00022679"/>
    </source>
</evidence>
<dbReference type="Gene3D" id="3.80.10.10">
    <property type="entry name" value="Ribonuclease Inhibitor"/>
    <property type="match status" value="2"/>
</dbReference>
<evidence type="ECO:0000256" key="5">
    <source>
        <dbReference type="ARBA" id="ARBA00022614"/>
    </source>
</evidence>
<evidence type="ECO:0000256" key="3">
    <source>
        <dbReference type="ARBA" id="ARBA00022475"/>
    </source>
</evidence>
<dbReference type="PANTHER" id="PTHR47986:SF1">
    <property type="entry name" value="OS04G0685900 PROTEIN"/>
    <property type="match status" value="1"/>
</dbReference>
<evidence type="ECO:0000256" key="17">
    <source>
        <dbReference type="ARBA" id="ARBA00023180"/>
    </source>
</evidence>
<evidence type="ECO:0000256" key="9">
    <source>
        <dbReference type="ARBA" id="ARBA00022737"/>
    </source>
</evidence>
<keyword evidence="16" id="KW-0675">Receptor</keyword>
<dbReference type="EMBL" id="CM035429">
    <property type="protein sequence ID" value="KAH7300477.1"/>
    <property type="molecule type" value="Genomic_DNA"/>
</dbReference>
<keyword evidence="14 20" id="KW-0472">Membrane</keyword>
<keyword evidence="12 18" id="KW-0067">ATP-binding</keyword>
<dbReference type="FunFam" id="1.10.510.10:FF:000468">
    <property type="entry name" value="PTI1-like tyrosine-protein kinase 3"/>
    <property type="match status" value="1"/>
</dbReference>
<keyword evidence="15" id="KW-1015">Disulfide bond</keyword>
<dbReference type="SUPFAM" id="SSF52058">
    <property type="entry name" value="L domain-like"/>
    <property type="match status" value="2"/>
</dbReference>
<dbReference type="Pfam" id="PF08263">
    <property type="entry name" value="LRRNT_2"/>
    <property type="match status" value="2"/>
</dbReference>
<keyword evidence="10 18" id="KW-0547">Nucleotide-binding</keyword>
<evidence type="ECO:0000256" key="8">
    <source>
        <dbReference type="ARBA" id="ARBA00022729"/>
    </source>
</evidence>
<evidence type="ECO:0000256" key="1">
    <source>
        <dbReference type="ARBA" id="ARBA00004162"/>
    </source>
</evidence>
<dbReference type="AlphaFoldDB" id="A0A8T2RXZ5"/>
<evidence type="ECO:0000256" key="20">
    <source>
        <dbReference type="SAM" id="Phobius"/>
    </source>
</evidence>
<dbReference type="Proteomes" id="UP000825935">
    <property type="component" value="Chromosome 24"/>
</dbReference>
<keyword evidence="4" id="KW-0723">Serine/threonine-protein kinase</keyword>
<keyword evidence="17" id="KW-0325">Glycoprotein</keyword>
<keyword evidence="6" id="KW-0808">Transferase</keyword>
<dbReference type="GO" id="GO:0005886">
    <property type="term" value="C:plasma membrane"/>
    <property type="evidence" value="ECO:0007669"/>
    <property type="project" value="UniProtKB-SubCell"/>
</dbReference>
<comment type="similarity">
    <text evidence="2">Belongs to the protein kinase superfamily. Ser/Thr protein kinase family.</text>
</comment>
<dbReference type="Gene3D" id="3.30.200.20">
    <property type="entry name" value="Phosphorylase Kinase, domain 1"/>
    <property type="match status" value="1"/>
</dbReference>
<keyword evidence="3" id="KW-1003">Cell membrane</keyword>
<keyword evidence="13 20" id="KW-1133">Transmembrane helix</keyword>
<feature type="compositionally biased region" description="Low complexity" evidence="19">
    <location>
        <begin position="485"/>
        <end position="501"/>
    </location>
</feature>
<dbReference type="InterPro" id="IPR001245">
    <property type="entry name" value="Ser-Thr/Tyr_kinase_cat_dom"/>
</dbReference>
<dbReference type="InterPro" id="IPR013210">
    <property type="entry name" value="LRR_N_plant-typ"/>
</dbReference>
<evidence type="ECO:0000256" key="2">
    <source>
        <dbReference type="ARBA" id="ARBA00008684"/>
    </source>
</evidence>
<name>A0A8T2RXZ5_CERRI</name>
<evidence type="ECO:0000256" key="4">
    <source>
        <dbReference type="ARBA" id="ARBA00022527"/>
    </source>
</evidence>
<feature type="domain" description="Protein kinase" evidence="21">
    <location>
        <begin position="622"/>
        <end position="903"/>
    </location>
</feature>
<evidence type="ECO:0000256" key="18">
    <source>
        <dbReference type="PROSITE-ProRule" id="PRU10141"/>
    </source>
</evidence>
<dbReference type="PROSITE" id="PS00108">
    <property type="entry name" value="PROTEIN_KINASE_ST"/>
    <property type="match status" value="1"/>
</dbReference>
<feature type="compositionally biased region" description="Polar residues" evidence="19">
    <location>
        <begin position="455"/>
        <end position="478"/>
    </location>
</feature>
<evidence type="ECO:0000256" key="13">
    <source>
        <dbReference type="ARBA" id="ARBA00022989"/>
    </source>
</evidence>
<feature type="binding site" evidence="18">
    <location>
        <position position="650"/>
    </location>
    <ligand>
        <name>ATP</name>
        <dbReference type="ChEBI" id="CHEBI:30616"/>
    </ligand>
</feature>
<keyword evidence="7 20" id="KW-0812">Transmembrane</keyword>
<dbReference type="InterPro" id="IPR001611">
    <property type="entry name" value="Leu-rich_rpt"/>
</dbReference>
<dbReference type="OrthoDB" id="4062651at2759"/>
<comment type="caution">
    <text evidence="22">The sequence shown here is derived from an EMBL/GenBank/DDBJ whole genome shotgun (WGS) entry which is preliminary data.</text>
</comment>
<dbReference type="SUPFAM" id="SSF56112">
    <property type="entry name" value="Protein kinase-like (PK-like)"/>
    <property type="match status" value="1"/>
</dbReference>
<feature type="transmembrane region" description="Helical" evidence="20">
    <location>
        <begin position="516"/>
        <end position="542"/>
    </location>
</feature>